<dbReference type="GO" id="GO:0046872">
    <property type="term" value="F:metal ion binding"/>
    <property type="evidence" value="ECO:0007669"/>
    <property type="project" value="UniProtKB-KW"/>
</dbReference>
<dbReference type="GO" id="GO:0005739">
    <property type="term" value="C:mitochondrion"/>
    <property type="evidence" value="ECO:0007669"/>
    <property type="project" value="TreeGrafter"/>
</dbReference>
<evidence type="ECO:0000259" key="6">
    <source>
        <dbReference type="SMART" id="SM00704"/>
    </source>
</evidence>
<dbReference type="STRING" id="51028.A0A0N4V9K6"/>
<dbReference type="InterPro" id="IPR018967">
    <property type="entry name" value="FeS-contain_CDGSH-typ"/>
</dbReference>
<keyword evidence="1" id="KW-0001">2Fe-2S</keyword>
<protein>
    <submittedName>
        <fullName evidence="9">CDGSH iron-sulfur domain-containing protein 3, mitochondrial</fullName>
    </submittedName>
</protein>
<keyword evidence="4" id="KW-0411">Iron-sulfur</keyword>
<evidence type="ECO:0000256" key="4">
    <source>
        <dbReference type="ARBA" id="ARBA00023014"/>
    </source>
</evidence>
<evidence type="ECO:0000256" key="1">
    <source>
        <dbReference type="ARBA" id="ARBA00022714"/>
    </source>
</evidence>
<organism evidence="9">
    <name type="scientific">Enterobius vermicularis</name>
    <name type="common">Human pinworm</name>
    <dbReference type="NCBI Taxonomy" id="51028"/>
    <lineage>
        <taxon>Eukaryota</taxon>
        <taxon>Metazoa</taxon>
        <taxon>Ecdysozoa</taxon>
        <taxon>Nematoda</taxon>
        <taxon>Chromadorea</taxon>
        <taxon>Rhabditida</taxon>
        <taxon>Spirurina</taxon>
        <taxon>Oxyuridomorpha</taxon>
        <taxon>Oxyuroidea</taxon>
        <taxon>Oxyuridae</taxon>
        <taxon>Enterobius</taxon>
    </lineage>
</organism>
<keyword evidence="2" id="KW-0479">Metal-binding</keyword>
<dbReference type="InterPro" id="IPR052950">
    <property type="entry name" value="CISD"/>
</dbReference>
<dbReference type="Gene3D" id="3.40.5.90">
    <property type="entry name" value="CDGSH iron-sulfur domain, mitoNEET-type"/>
    <property type="match status" value="2"/>
</dbReference>
<evidence type="ECO:0000313" key="9">
    <source>
        <dbReference type="WBParaSite" id="EVEC_0000712401-mRNA-1"/>
    </source>
</evidence>
<name>A0A0N4V9K6_ENTVE</name>
<evidence type="ECO:0000256" key="3">
    <source>
        <dbReference type="ARBA" id="ARBA00023004"/>
    </source>
</evidence>
<dbReference type="PANTHER" id="PTHR46491">
    <property type="entry name" value="CDGSH IRON SULFUR DOMAIN PROTEIN HOMOLOG"/>
    <property type="match status" value="1"/>
</dbReference>
<feature type="domain" description="Iron-binding zinc finger CDGSH type" evidence="6">
    <location>
        <begin position="44"/>
        <end position="81"/>
    </location>
</feature>
<dbReference type="PANTHER" id="PTHR46491:SF3">
    <property type="entry name" value="CDGSH IRON-SULFUR DOMAIN-CONTAINING PROTEIN 3, MITOCHONDRIAL"/>
    <property type="match status" value="1"/>
</dbReference>
<keyword evidence="8" id="KW-1185">Reference proteome</keyword>
<evidence type="ECO:0000256" key="5">
    <source>
        <dbReference type="ARBA" id="ARBA00034078"/>
    </source>
</evidence>
<comment type="cofactor">
    <cofactor evidence="5">
        <name>[2Fe-2S] cluster</name>
        <dbReference type="ChEBI" id="CHEBI:190135"/>
    </cofactor>
</comment>
<dbReference type="EMBL" id="UXUI01008593">
    <property type="protein sequence ID" value="VDD91894.1"/>
    <property type="molecule type" value="Genomic_DNA"/>
</dbReference>
<evidence type="ECO:0000313" key="7">
    <source>
        <dbReference type="EMBL" id="VDD91894.1"/>
    </source>
</evidence>
<dbReference type="Proteomes" id="UP000274131">
    <property type="component" value="Unassembled WGS sequence"/>
</dbReference>
<keyword evidence="3" id="KW-0408">Iron</keyword>
<dbReference type="OrthoDB" id="15717at2759"/>
<dbReference type="GO" id="GO:0051537">
    <property type="term" value="F:2 iron, 2 sulfur cluster binding"/>
    <property type="evidence" value="ECO:0007669"/>
    <property type="project" value="UniProtKB-KW"/>
</dbReference>
<evidence type="ECO:0000256" key="2">
    <source>
        <dbReference type="ARBA" id="ARBA00022723"/>
    </source>
</evidence>
<dbReference type="InterPro" id="IPR042216">
    <property type="entry name" value="MitoNEET_CISD"/>
</dbReference>
<dbReference type="SMART" id="SM00704">
    <property type="entry name" value="ZnF_CDGSH"/>
    <property type="match status" value="2"/>
</dbReference>
<gene>
    <name evidence="7" type="ORF">EVEC_LOCUS6645</name>
</gene>
<reference evidence="9" key="1">
    <citation type="submission" date="2017-02" db="UniProtKB">
        <authorList>
            <consortium name="WormBaseParasite"/>
        </authorList>
    </citation>
    <scope>IDENTIFICATION</scope>
</reference>
<dbReference type="WBParaSite" id="EVEC_0000712401-mRNA-1">
    <property type="protein sequence ID" value="EVEC_0000712401-mRNA-1"/>
    <property type="gene ID" value="EVEC_0000712401"/>
</dbReference>
<dbReference type="AlphaFoldDB" id="A0A0N4V9K6"/>
<feature type="domain" description="Iron-binding zinc finger CDGSH type" evidence="6">
    <location>
        <begin position="83"/>
        <end position="120"/>
    </location>
</feature>
<sequence length="155" mass="17747">MQQQKGLLASCGILRFLSLRTKSSIIIENPSAEMLPWKGRIVEPRSMKMKLEEGKTYRWCSCGLSCEQPWCNDECKRPGLTSLRPVEFKVEKSGIYSLCNCKQTEARPLCDGAHKHVSKRPRYLDATMMIDFHDSPAYHGVAYKLGYRPKNGFQQ</sequence>
<evidence type="ECO:0000313" key="8">
    <source>
        <dbReference type="Proteomes" id="UP000274131"/>
    </source>
</evidence>
<reference evidence="7 8" key="2">
    <citation type="submission" date="2018-10" db="EMBL/GenBank/DDBJ databases">
        <authorList>
            <consortium name="Pathogen Informatics"/>
        </authorList>
    </citation>
    <scope>NUCLEOTIDE SEQUENCE [LARGE SCALE GENOMIC DNA]</scope>
</reference>
<proteinExistence type="predicted"/>
<accession>A0A0N4V9K6</accession>